<feature type="transmembrane region" description="Helical" evidence="2">
    <location>
        <begin position="38"/>
        <end position="56"/>
    </location>
</feature>
<dbReference type="Proteomes" id="UP000280182">
    <property type="component" value="Unassembled WGS sequence"/>
</dbReference>
<evidence type="ECO:0000313" key="5">
    <source>
        <dbReference type="Proteomes" id="UP000280182"/>
    </source>
</evidence>
<keyword evidence="4" id="KW-0378">Hydrolase</keyword>
<accession>A0A3R9LF66</accession>
<evidence type="ECO:0000256" key="1">
    <source>
        <dbReference type="ARBA" id="ARBA00009067"/>
    </source>
</evidence>
<keyword evidence="2" id="KW-1133">Transmembrane helix</keyword>
<feature type="transmembrane region" description="Helical" evidence="2">
    <location>
        <begin position="150"/>
        <end position="170"/>
    </location>
</feature>
<gene>
    <name evidence="4" type="ORF">D8802_04415</name>
</gene>
<evidence type="ECO:0000256" key="2">
    <source>
        <dbReference type="SAM" id="Phobius"/>
    </source>
</evidence>
<dbReference type="InterPro" id="IPR052710">
    <property type="entry name" value="CAAX_protease"/>
</dbReference>
<dbReference type="PANTHER" id="PTHR36435">
    <property type="entry name" value="SLR1288 PROTEIN"/>
    <property type="match status" value="1"/>
</dbReference>
<organism evidence="4 5">
    <name type="scientific">Streptococcus oralis</name>
    <dbReference type="NCBI Taxonomy" id="1303"/>
    <lineage>
        <taxon>Bacteria</taxon>
        <taxon>Bacillati</taxon>
        <taxon>Bacillota</taxon>
        <taxon>Bacilli</taxon>
        <taxon>Lactobacillales</taxon>
        <taxon>Streptococcaceae</taxon>
        <taxon>Streptococcus</taxon>
    </lineage>
</organism>
<dbReference type="Pfam" id="PF02517">
    <property type="entry name" value="Rce1-like"/>
    <property type="match status" value="1"/>
</dbReference>
<feature type="domain" description="CAAX prenyl protease 2/Lysostaphin resistance protein A-like" evidence="3">
    <location>
        <begin position="118"/>
        <end position="212"/>
    </location>
</feature>
<dbReference type="EMBL" id="RJPJ01000004">
    <property type="protein sequence ID" value="RSJ67722.1"/>
    <property type="molecule type" value="Genomic_DNA"/>
</dbReference>
<comment type="similarity">
    <text evidence="1">Belongs to the UPF0177 family.</text>
</comment>
<feature type="transmembrane region" description="Helical" evidence="2">
    <location>
        <begin position="7"/>
        <end position="26"/>
    </location>
</feature>
<keyword evidence="2" id="KW-0812">Transmembrane</keyword>
<dbReference type="GO" id="GO:0004175">
    <property type="term" value="F:endopeptidase activity"/>
    <property type="evidence" value="ECO:0007669"/>
    <property type="project" value="UniProtKB-ARBA"/>
</dbReference>
<feature type="transmembrane region" description="Helical" evidence="2">
    <location>
        <begin position="201"/>
        <end position="220"/>
    </location>
</feature>
<keyword evidence="4" id="KW-0645">Protease</keyword>
<proteinExistence type="inferred from homology"/>
<evidence type="ECO:0000313" key="4">
    <source>
        <dbReference type="EMBL" id="RSJ67722.1"/>
    </source>
</evidence>
<feature type="transmembrane region" description="Helical" evidence="2">
    <location>
        <begin position="176"/>
        <end position="194"/>
    </location>
</feature>
<dbReference type="GO" id="GO:0080120">
    <property type="term" value="P:CAAX-box protein maturation"/>
    <property type="evidence" value="ECO:0007669"/>
    <property type="project" value="UniProtKB-ARBA"/>
</dbReference>
<dbReference type="PANTHER" id="PTHR36435:SF1">
    <property type="entry name" value="CAAX AMINO TERMINAL PROTEASE FAMILY PROTEIN"/>
    <property type="match status" value="1"/>
</dbReference>
<dbReference type="GO" id="GO:0006508">
    <property type="term" value="P:proteolysis"/>
    <property type="evidence" value="ECO:0007669"/>
    <property type="project" value="UniProtKB-KW"/>
</dbReference>
<feature type="transmembrane region" description="Helical" evidence="2">
    <location>
        <begin position="119"/>
        <end position="138"/>
    </location>
</feature>
<reference evidence="4 5" key="1">
    <citation type="submission" date="2018-11" db="EMBL/GenBank/DDBJ databases">
        <title>Species Designations Belie Phenotypic and Genotypic Heterogeneity in Oral Streptococci.</title>
        <authorList>
            <person name="Velsko I."/>
        </authorList>
    </citation>
    <scope>NUCLEOTIDE SEQUENCE [LARGE SCALE GENOMIC DNA]</scope>
    <source>
        <strain evidence="4 5">BCC12</strain>
    </source>
</reference>
<keyword evidence="2" id="KW-0472">Membrane</keyword>
<dbReference type="InterPro" id="IPR003675">
    <property type="entry name" value="Rce1/LyrA-like_dom"/>
</dbReference>
<dbReference type="OrthoDB" id="2236068at2"/>
<protein>
    <submittedName>
        <fullName evidence="4">CAAX amino terminal protease self-immunity</fullName>
    </submittedName>
</protein>
<comment type="caution">
    <text evidence="4">The sequence shown here is derived from an EMBL/GenBank/DDBJ whole genome shotgun (WGS) entry which is preliminary data.</text>
</comment>
<name>A0A3R9LF66_STROR</name>
<evidence type="ECO:0000259" key="3">
    <source>
        <dbReference type="Pfam" id="PF02517"/>
    </source>
</evidence>
<sequence>MSNKHKGILIFAILYTVLFVFDGVHLFDFLLSTSTTNYLAYTGIFLYGCFLFKSELIQKCNEIKVSSRNFWLGVLKYLLLLFLMTFFFASLSGILRQTLGLDGVGQNETNIQNTFRSQPLLLLLFSCVVGPAVEELFFRQVLLHWLGKYLSSWLSIFLVGLVFSLTHMHNLSLSEWISAVGYLGGGLAFSIIYVKEEENIYYPLLVHMLSNSLSLIILAISSM</sequence>
<dbReference type="AlphaFoldDB" id="A0A3R9LF66"/>
<feature type="transmembrane region" description="Helical" evidence="2">
    <location>
        <begin position="77"/>
        <end position="99"/>
    </location>
</feature>